<evidence type="ECO:0000313" key="1">
    <source>
        <dbReference type="EMBL" id="QTA88093.1"/>
    </source>
</evidence>
<reference evidence="1" key="1">
    <citation type="journal article" date="2021" name="Microb. Physiol.">
        <title>Proteogenomic Insights into the Physiology of Marine, Sulfate-Reducing, Filamentous Desulfonema limicola and Desulfonema magnum.</title>
        <authorList>
            <person name="Schnaars V."/>
            <person name="Wohlbrand L."/>
            <person name="Scheve S."/>
            <person name="Hinrichs C."/>
            <person name="Reinhardt R."/>
            <person name="Rabus R."/>
        </authorList>
    </citation>
    <scope>NUCLEOTIDE SEQUENCE</scope>
    <source>
        <strain evidence="1">4be13</strain>
    </source>
</reference>
<accession>A0A975GPN8</accession>
<dbReference type="AlphaFoldDB" id="A0A975GPN8"/>
<organism evidence="1 2">
    <name type="scientific">Desulfonema magnum</name>
    <dbReference type="NCBI Taxonomy" id="45655"/>
    <lineage>
        <taxon>Bacteria</taxon>
        <taxon>Pseudomonadati</taxon>
        <taxon>Thermodesulfobacteriota</taxon>
        <taxon>Desulfobacteria</taxon>
        <taxon>Desulfobacterales</taxon>
        <taxon>Desulfococcaceae</taxon>
        <taxon>Desulfonema</taxon>
    </lineage>
</organism>
<dbReference type="EMBL" id="CP061800">
    <property type="protein sequence ID" value="QTA88093.1"/>
    <property type="molecule type" value="Genomic_DNA"/>
</dbReference>
<proteinExistence type="predicted"/>
<evidence type="ECO:0000313" key="2">
    <source>
        <dbReference type="Proteomes" id="UP000663722"/>
    </source>
</evidence>
<dbReference type="Proteomes" id="UP000663722">
    <property type="component" value="Chromosome"/>
</dbReference>
<sequence length="62" mass="6952">MLICFPCTFRTAGGTVCCHSGPPVSKIRQNQTFFTSPAARQPWWQCFKSSPVYILHGTLTVF</sequence>
<protein>
    <submittedName>
        <fullName evidence="1">Uncharacterized protein</fullName>
    </submittedName>
</protein>
<keyword evidence="2" id="KW-1185">Reference proteome</keyword>
<gene>
    <name evidence="1" type="ORF">dnm_041340</name>
</gene>
<name>A0A975GPN8_9BACT</name>
<dbReference type="KEGG" id="dmm:dnm_041340"/>